<gene>
    <name evidence="1" type="ORF">BJY14_004960</name>
</gene>
<sequence length="99" mass="10563">MPHLDHPRTRAHRVARAASALALAAALAGCGATPREEFVSEMRHRGGGLTTALVRGAMGAMTVHYRTRTLSFVKLTLDSRDAGVTARVRGPRRPTGSMS</sequence>
<dbReference type="AlphaFoldDB" id="A0A7Y9EJR3"/>
<accession>A0A7Y9EJR3</accession>
<comment type="caution">
    <text evidence="1">The sequence shown here is derived from an EMBL/GenBank/DDBJ whole genome shotgun (WGS) entry which is preliminary data.</text>
</comment>
<evidence type="ECO:0000313" key="2">
    <source>
        <dbReference type="Proteomes" id="UP000529783"/>
    </source>
</evidence>
<name>A0A7Y9EJR3_9ACTN</name>
<protein>
    <submittedName>
        <fullName evidence="1">Uncharacterized protein</fullName>
    </submittedName>
</protein>
<reference evidence="1 2" key="1">
    <citation type="submission" date="2020-07" db="EMBL/GenBank/DDBJ databases">
        <title>Sequencing the genomes of 1000 actinobacteria strains.</title>
        <authorList>
            <person name="Klenk H.-P."/>
        </authorList>
    </citation>
    <scope>NUCLEOTIDE SEQUENCE [LARGE SCALE GENOMIC DNA]</scope>
    <source>
        <strain evidence="1 2">DSM 40398</strain>
    </source>
</reference>
<evidence type="ECO:0000313" key="1">
    <source>
        <dbReference type="EMBL" id="NYD48977.1"/>
    </source>
</evidence>
<dbReference type="EMBL" id="JACCBA010000001">
    <property type="protein sequence ID" value="NYD48977.1"/>
    <property type="molecule type" value="Genomic_DNA"/>
</dbReference>
<dbReference type="RefSeq" id="WP_179845795.1">
    <property type="nucleotide sequence ID" value="NZ_JACCBA010000001.1"/>
</dbReference>
<keyword evidence="2" id="KW-1185">Reference proteome</keyword>
<organism evidence="1 2">
    <name type="scientific">Actinomadura luteofluorescens</name>
    <dbReference type="NCBI Taxonomy" id="46163"/>
    <lineage>
        <taxon>Bacteria</taxon>
        <taxon>Bacillati</taxon>
        <taxon>Actinomycetota</taxon>
        <taxon>Actinomycetes</taxon>
        <taxon>Streptosporangiales</taxon>
        <taxon>Thermomonosporaceae</taxon>
        <taxon>Actinomadura</taxon>
    </lineage>
</organism>
<proteinExistence type="predicted"/>
<dbReference type="Proteomes" id="UP000529783">
    <property type="component" value="Unassembled WGS sequence"/>
</dbReference>